<evidence type="ECO:0000313" key="6">
    <source>
        <dbReference type="Proteomes" id="UP000786183"/>
    </source>
</evidence>
<gene>
    <name evidence="5" type="ORF">AVCANL283_00330</name>
</gene>
<dbReference type="RefSeq" id="WP_224325070.1">
    <property type="nucleotide sequence ID" value="NZ_JACGBB010000001.1"/>
</dbReference>
<sequence>MAYITINKENYFYNLNECLKHINNNIDNFVLILKDNAYGHGLLQISNLALEFGINFIALKNQNEAEKVKNKFKNILLLSQLAQDYESNENYILGINSLDYFNYTKKNDKIMLKLNTGMNRNGLQINELKQAIKIIKEQKLRFLGAYTHFSSPNNIDKQKKLYKEYCTYLQDNYDEKLFFHSSNSSAVFLNKNDDLAARCGLAQFGFCDVEANLKPVMSLYAQKLSSRTIQKDEIIGYDERFKATKSMLVSTYDLGYADGLIYKENIKIKNNIKILGKISMDSFVCESNQNELCIFDNAYEFAKEFNTTVYEIFVRLNQNIKKIII</sequence>
<dbReference type="PROSITE" id="PS00395">
    <property type="entry name" value="ALANINE_RACEMASE"/>
    <property type="match status" value="1"/>
</dbReference>
<keyword evidence="3 5" id="KW-0413">Isomerase</keyword>
<dbReference type="SUPFAM" id="SSF50621">
    <property type="entry name" value="Alanine racemase C-terminal domain-like"/>
    <property type="match status" value="1"/>
</dbReference>
<dbReference type="NCBIfam" id="NF000791">
    <property type="entry name" value="PRK00053.2-2"/>
    <property type="match status" value="1"/>
</dbReference>
<dbReference type="Gene3D" id="3.20.20.10">
    <property type="entry name" value="Alanine racemase"/>
    <property type="match status" value="1"/>
</dbReference>
<dbReference type="PANTHER" id="PTHR30511:SF0">
    <property type="entry name" value="ALANINE RACEMASE, CATABOLIC-RELATED"/>
    <property type="match status" value="1"/>
</dbReference>
<comment type="caution">
    <text evidence="5">The sequence shown here is derived from an EMBL/GenBank/DDBJ whole genome shotgun (WGS) entry which is preliminary data.</text>
</comment>
<proteinExistence type="predicted"/>
<dbReference type="InterPro" id="IPR001608">
    <property type="entry name" value="Ala_racemase_N"/>
</dbReference>
<dbReference type="InterPro" id="IPR009006">
    <property type="entry name" value="Ala_racemase/Decarboxylase_C"/>
</dbReference>
<reference evidence="5 6" key="1">
    <citation type="submission" date="2020-07" db="EMBL/GenBank/DDBJ databases">
        <title>Transfer of Campylobacter canadensis to the novel genus Avispirillum gen. nov., that also includes two novel species recovered from migratory waterfowl: Avispirillum anseris sp. nov. and Avispirillum brantae sp. nov.</title>
        <authorList>
            <person name="Miller W.G."/>
            <person name="Chapman M.H."/>
            <person name="Yee E."/>
            <person name="Inglis G.D."/>
        </authorList>
    </citation>
    <scope>NUCLEOTIDE SEQUENCE [LARGE SCALE GENOMIC DNA]</scope>
    <source>
        <strain evidence="5 6">L283</strain>
    </source>
</reference>
<dbReference type="Proteomes" id="UP000786183">
    <property type="component" value="Unassembled WGS sequence"/>
</dbReference>
<organism evidence="5 6">
    <name type="scientific">Campylobacter canadensis</name>
    <dbReference type="NCBI Taxonomy" id="449520"/>
    <lineage>
        <taxon>Bacteria</taxon>
        <taxon>Pseudomonadati</taxon>
        <taxon>Campylobacterota</taxon>
        <taxon>Epsilonproteobacteria</taxon>
        <taxon>Campylobacterales</taxon>
        <taxon>Campylobacteraceae</taxon>
        <taxon>Campylobacter</taxon>
    </lineage>
</organism>
<comment type="cofactor">
    <cofactor evidence="1">
        <name>pyridoxal 5'-phosphate</name>
        <dbReference type="ChEBI" id="CHEBI:597326"/>
    </cofactor>
</comment>
<dbReference type="Pfam" id="PF00842">
    <property type="entry name" value="Ala_racemase_C"/>
    <property type="match status" value="1"/>
</dbReference>
<dbReference type="InterPro" id="IPR000821">
    <property type="entry name" value="Ala_racemase"/>
</dbReference>
<evidence type="ECO:0000259" key="4">
    <source>
        <dbReference type="SMART" id="SM01005"/>
    </source>
</evidence>
<evidence type="ECO:0000256" key="3">
    <source>
        <dbReference type="ARBA" id="ARBA00023235"/>
    </source>
</evidence>
<dbReference type="PANTHER" id="PTHR30511">
    <property type="entry name" value="ALANINE RACEMASE"/>
    <property type="match status" value="1"/>
</dbReference>
<keyword evidence="2" id="KW-0663">Pyridoxal phosphate</keyword>
<name>A0ABS7WP65_9BACT</name>
<dbReference type="Pfam" id="PF01168">
    <property type="entry name" value="Ala_racemase_N"/>
    <property type="match status" value="1"/>
</dbReference>
<feature type="domain" description="Alanine racemase C-terminal" evidence="4">
    <location>
        <begin position="216"/>
        <end position="325"/>
    </location>
</feature>
<dbReference type="InterPro" id="IPR029066">
    <property type="entry name" value="PLP-binding_barrel"/>
</dbReference>
<keyword evidence="6" id="KW-1185">Reference proteome</keyword>
<accession>A0ABS7WP65</accession>
<dbReference type="SMART" id="SM01005">
    <property type="entry name" value="Ala_racemase_C"/>
    <property type="match status" value="1"/>
</dbReference>
<dbReference type="InterPro" id="IPR020622">
    <property type="entry name" value="Ala_racemase_pyridoxalP-BS"/>
</dbReference>
<dbReference type="InterPro" id="IPR011079">
    <property type="entry name" value="Ala_racemase_C"/>
</dbReference>
<dbReference type="PRINTS" id="PR00992">
    <property type="entry name" value="ALARACEMASE"/>
</dbReference>
<dbReference type="SUPFAM" id="SSF51419">
    <property type="entry name" value="PLP-binding barrel"/>
    <property type="match status" value="1"/>
</dbReference>
<dbReference type="EMBL" id="JACGBB010000001">
    <property type="protein sequence ID" value="MBZ7986558.1"/>
    <property type="molecule type" value="Genomic_DNA"/>
</dbReference>
<evidence type="ECO:0000313" key="5">
    <source>
        <dbReference type="EMBL" id="MBZ7986558.1"/>
    </source>
</evidence>
<dbReference type="EC" id="5.1.1.1" evidence="5"/>
<evidence type="ECO:0000256" key="1">
    <source>
        <dbReference type="ARBA" id="ARBA00001933"/>
    </source>
</evidence>
<dbReference type="GO" id="GO:0008784">
    <property type="term" value="F:alanine racemase activity"/>
    <property type="evidence" value="ECO:0007669"/>
    <property type="project" value="UniProtKB-EC"/>
</dbReference>
<protein>
    <submittedName>
        <fullName evidence="5">Alanine racemase</fullName>
        <ecNumber evidence="5">5.1.1.1</ecNumber>
    </submittedName>
</protein>
<dbReference type="Gene3D" id="2.40.37.10">
    <property type="entry name" value="Lyase, Ornithine Decarboxylase, Chain A, domain 1"/>
    <property type="match status" value="1"/>
</dbReference>
<evidence type="ECO:0000256" key="2">
    <source>
        <dbReference type="ARBA" id="ARBA00022898"/>
    </source>
</evidence>